<gene>
    <name evidence="1" type="ORF">GKC30_01845</name>
</gene>
<keyword evidence="2" id="KW-1185">Reference proteome</keyword>
<dbReference type="SUPFAM" id="SSF52833">
    <property type="entry name" value="Thioredoxin-like"/>
    <property type="match status" value="1"/>
</dbReference>
<accession>A0A7K1KKF3</accession>
<comment type="caution">
    <text evidence="1">The sequence shown here is derived from an EMBL/GenBank/DDBJ whole genome shotgun (WGS) entry which is preliminary data.</text>
</comment>
<dbReference type="Gene3D" id="3.40.30.10">
    <property type="entry name" value="Glutaredoxin"/>
    <property type="match status" value="1"/>
</dbReference>
<protein>
    <recommendedName>
        <fullName evidence="3">Thioredoxin-like fold domain-containing protein</fullName>
    </recommendedName>
</protein>
<name>A0A7K1KKF3_9BACT</name>
<proteinExistence type="predicted"/>
<dbReference type="EMBL" id="WODC01000001">
    <property type="protein sequence ID" value="MUM76372.1"/>
    <property type="molecule type" value="Genomic_DNA"/>
</dbReference>
<evidence type="ECO:0008006" key="3">
    <source>
        <dbReference type="Google" id="ProtNLM"/>
    </source>
</evidence>
<dbReference type="InterPro" id="IPR036249">
    <property type="entry name" value="Thioredoxin-like_sf"/>
</dbReference>
<reference evidence="1 2" key="1">
    <citation type="submission" date="2019-11" db="EMBL/GenBank/DDBJ databases">
        <title>Pseudodesulfovibrio alkaliphilus, sp. nov., an alkaliphilic sulfate-reducing bacteria from mud volcano of Taman peninsula, Russia.</title>
        <authorList>
            <person name="Frolova A."/>
            <person name="Merkel A.Y."/>
            <person name="Slobodkin A.I."/>
        </authorList>
    </citation>
    <scope>NUCLEOTIDE SEQUENCE [LARGE SCALE GENOMIC DNA]</scope>
    <source>
        <strain evidence="1 2">F-1</strain>
    </source>
</reference>
<organism evidence="1 2">
    <name type="scientific">Pseudodesulfovibrio alkaliphilus</name>
    <dbReference type="NCBI Taxonomy" id="2661613"/>
    <lineage>
        <taxon>Bacteria</taxon>
        <taxon>Pseudomonadati</taxon>
        <taxon>Thermodesulfobacteriota</taxon>
        <taxon>Desulfovibrionia</taxon>
        <taxon>Desulfovibrionales</taxon>
        <taxon>Desulfovibrionaceae</taxon>
    </lineage>
</organism>
<sequence>MAAEDEGGCAPRYRALVEAARVELRGTGDTEVLIVTDPLCWHCRLGHKLVGEYPDLYGRVKVLFLPGRSFLGSDMAAWVIEDVAGTDRLKPLLDFAYRDLRQPKVSDLDEARMLILAQFTAAFPDMLEGTTLPDLFLRLAKEHGPRVAAGAELARAAQLPGTPILIAGDTIVMGYGPEAWLEALAAKSVCP</sequence>
<dbReference type="Proteomes" id="UP000461162">
    <property type="component" value="Unassembled WGS sequence"/>
</dbReference>
<evidence type="ECO:0000313" key="2">
    <source>
        <dbReference type="Proteomes" id="UP000461162"/>
    </source>
</evidence>
<evidence type="ECO:0000313" key="1">
    <source>
        <dbReference type="EMBL" id="MUM76372.1"/>
    </source>
</evidence>
<dbReference type="AlphaFoldDB" id="A0A7K1KKF3"/>